<accession>A0A8J5ES13</accession>
<dbReference type="InterPro" id="IPR033704">
    <property type="entry name" value="dUTPase_trimeric"/>
</dbReference>
<dbReference type="AlphaFoldDB" id="A0A8J5ES13"/>
<dbReference type="Pfam" id="PF00692">
    <property type="entry name" value="dUTPase"/>
    <property type="match status" value="1"/>
</dbReference>
<keyword evidence="4 5" id="KW-0546">Nucleotide metabolism</keyword>
<dbReference type="InterPro" id="IPR029054">
    <property type="entry name" value="dUTPase-like"/>
</dbReference>
<dbReference type="CDD" id="cd07557">
    <property type="entry name" value="trimeric_dUTPase"/>
    <property type="match status" value="1"/>
</dbReference>
<evidence type="ECO:0000256" key="3">
    <source>
        <dbReference type="ARBA" id="ARBA00022801"/>
    </source>
</evidence>
<evidence type="ECO:0000259" key="6">
    <source>
        <dbReference type="Pfam" id="PF00692"/>
    </source>
</evidence>
<dbReference type="PANTHER" id="PTHR11241:SF0">
    <property type="entry name" value="DEOXYURIDINE 5'-TRIPHOSPHATE NUCLEOTIDOHYDROLASE"/>
    <property type="match status" value="1"/>
</dbReference>
<comment type="similarity">
    <text evidence="2 5">Belongs to the dUTPase family.</text>
</comment>
<comment type="catalytic activity">
    <reaction evidence="5">
        <text>dUTP + H2O = dUMP + diphosphate + H(+)</text>
        <dbReference type="Rhea" id="RHEA:10248"/>
        <dbReference type="ChEBI" id="CHEBI:15377"/>
        <dbReference type="ChEBI" id="CHEBI:15378"/>
        <dbReference type="ChEBI" id="CHEBI:33019"/>
        <dbReference type="ChEBI" id="CHEBI:61555"/>
        <dbReference type="ChEBI" id="CHEBI:246422"/>
        <dbReference type="EC" id="3.6.1.23"/>
    </reaction>
</comment>
<comment type="cofactor">
    <cofactor evidence="5">
        <name>Mg(2+)</name>
        <dbReference type="ChEBI" id="CHEBI:18420"/>
    </cofactor>
</comment>
<keyword evidence="8" id="KW-1185">Reference proteome</keyword>
<keyword evidence="5" id="KW-0479">Metal-binding</keyword>
<dbReference type="PANTHER" id="PTHR11241">
    <property type="entry name" value="DEOXYURIDINE 5'-TRIPHOSPHATE NUCLEOTIDOHYDROLASE"/>
    <property type="match status" value="1"/>
</dbReference>
<dbReference type="Proteomes" id="UP000734854">
    <property type="component" value="Unassembled WGS sequence"/>
</dbReference>
<reference evidence="7 8" key="1">
    <citation type="submission" date="2020-08" db="EMBL/GenBank/DDBJ databases">
        <title>Plant Genome Project.</title>
        <authorList>
            <person name="Zhang R.-G."/>
        </authorList>
    </citation>
    <scope>NUCLEOTIDE SEQUENCE [LARGE SCALE GENOMIC DNA]</scope>
    <source>
        <tissue evidence="7">Rhizome</tissue>
    </source>
</reference>
<comment type="caution">
    <text evidence="7">The sequence shown here is derived from an EMBL/GenBank/DDBJ whole genome shotgun (WGS) entry which is preliminary data.</text>
</comment>
<evidence type="ECO:0000313" key="7">
    <source>
        <dbReference type="EMBL" id="KAG6467579.1"/>
    </source>
</evidence>
<dbReference type="EMBL" id="JACMSC010000035">
    <property type="protein sequence ID" value="KAG6467579.1"/>
    <property type="molecule type" value="Genomic_DNA"/>
</dbReference>
<evidence type="ECO:0000313" key="8">
    <source>
        <dbReference type="Proteomes" id="UP000734854"/>
    </source>
</evidence>
<gene>
    <name evidence="7" type="ORF">ZIOFF_074609</name>
</gene>
<evidence type="ECO:0000256" key="4">
    <source>
        <dbReference type="ARBA" id="ARBA00023080"/>
    </source>
</evidence>
<name>A0A8J5ES13_ZINOF</name>
<dbReference type="GO" id="GO:0046081">
    <property type="term" value="P:dUTP catabolic process"/>
    <property type="evidence" value="ECO:0007669"/>
    <property type="project" value="UniProtKB-UniRule"/>
</dbReference>
<dbReference type="InterPro" id="IPR036157">
    <property type="entry name" value="dUTPase-like_sf"/>
</dbReference>
<keyword evidence="5" id="KW-0460">Magnesium</keyword>
<dbReference type="EC" id="3.6.1.23" evidence="5"/>
<evidence type="ECO:0000256" key="5">
    <source>
        <dbReference type="RuleBase" id="RU367024"/>
    </source>
</evidence>
<feature type="domain" description="dUTPase-like" evidence="6">
    <location>
        <begin position="2"/>
        <end position="110"/>
    </location>
</feature>
<dbReference type="GO" id="GO:0000287">
    <property type="term" value="F:magnesium ion binding"/>
    <property type="evidence" value="ECO:0007669"/>
    <property type="project" value="UniProtKB-UniRule"/>
</dbReference>
<protein>
    <recommendedName>
        <fullName evidence="5">Deoxyuridine 5'-triphosphate nucleotidohydrolase</fullName>
        <shortName evidence="5">dUTPase</shortName>
        <ecNumber evidence="5">3.6.1.23</ecNumber>
    </recommendedName>
    <alternativeName>
        <fullName evidence="5">dUTP pyrophosphatase</fullName>
    </alternativeName>
</protein>
<dbReference type="GO" id="GO:0004170">
    <property type="term" value="F:dUTP diphosphatase activity"/>
    <property type="evidence" value="ECO:0007669"/>
    <property type="project" value="UniProtKB-UniRule"/>
</dbReference>
<organism evidence="7 8">
    <name type="scientific">Zingiber officinale</name>
    <name type="common">Ginger</name>
    <name type="synonym">Amomum zingiber</name>
    <dbReference type="NCBI Taxonomy" id="94328"/>
    <lineage>
        <taxon>Eukaryota</taxon>
        <taxon>Viridiplantae</taxon>
        <taxon>Streptophyta</taxon>
        <taxon>Embryophyta</taxon>
        <taxon>Tracheophyta</taxon>
        <taxon>Spermatophyta</taxon>
        <taxon>Magnoliopsida</taxon>
        <taxon>Liliopsida</taxon>
        <taxon>Zingiberales</taxon>
        <taxon>Zingiberaceae</taxon>
        <taxon>Zingiber</taxon>
    </lineage>
</organism>
<comment type="pathway">
    <text evidence="1 5">Pyrimidine metabolism; dUMP biosynthesis; dUMP from dCTP (dUTP route): step 2/2.</text>
</comment>
<sequence>MPGAAGYDLAIHRAQDIPKWSRALLNTSICIKIPQGTYARIAPRSSASFQKGILIGGGVIDADYIGEVKILAFNMTDTNIFLQKGKCIAQLLFEYIATPEVMEVENIDET</sequence>
<keyword evidence="3 5" id="KW-0378">Hydrolase</keyword>
<dbReference type="InterPro" id="IPR008181">
    <property type="entry name" value="dUTPase"/>
</dbReference>
<comment type="function">
    <text evidence="5">Involved in nucleotide metabolism via production of dUMP, the immediate precursor of thymidine nucleotides, and decreases the intracellular concentration of dUTP so that uracil cannot be incorporated into DNA.</text>
</comment>
<dbReference type="Gene3D" id="2.70.40.10">
    <property type="match status" value="1"/>
</dbReference>
<evidence type="ECO:0000256" key="1">
    <source>
        <dbReference type="ARBA" id="ARBA00005142"/>
    </source>
</evidence>
<dbReference type="GO" id="GO:0006226">
    <property type="term" value="P:dUMP biosynthetic process"/>
    <property type="evidence" value="ECO:0007669"/>
    <property type="project" value="UniProtKB-UniRule"/>
</dbReference>
<evidence type="ECO:0000256" key="2">
    <source>
        <dbReference type="ARBA" id="ARBA00006581"/>
    </source>
</evidence>
<proteinExistence type="inferred from homology"/>
<dbReference type="UniPathway" id="UPA00610">
    <property type="reaction ID" value="UER00666"/>
</dbReference>
<dbReference type="SUPFAM" id="SSF51283">
    <property type="entry name" value="dUTPase-like"/>
    <property type="match status" value="1"/>
</dbReference>